<dbReference type="RefSeq" id="WP_153550160.1">
    <property type="nucleotide sequence ID" value="NZ_CP040089.1"/>
</dbReference>
<organism evidence="2 3">
    <name type="scientific">Candidatus Nanohalobium constans</name>
    <dbReference type="NCBI Taxonomy" id="2565781"/>
    <lineage>
        <taxon>Archaea</taxon>
        <taxon>Candidatus Nanohalarchaeota</taxon>
        <taxon>Candidatus Nanohalobia</taxon>
        <taxon>Candidatus Nanohalobiales</taxon>
        <taxon>Candidatus Nanohalobiaceae</taxon>
        <taxon>Candidatus Nanohalobium</taxon>
    </lineage>
</organism>
<evidence type="ECO:0000313" key="3">
    <source>
        <dbReference type="Proteomes" id="UP000377803"/>
    </source>
</evidence>
<dbReference type="KEGG" id="ncon:LC1Nh_0520"/>
<dbReference type="GeneID" id="42364905"/>
<protein>
    <submittedName>
        <fullName evidence="2">Uncharacterized protein</fullName>
    </submittedName>
</protein>
<evidence type="ECO:0000256" key="1">
    <source>
        <dbReference type="SAM" id="MobiDB-lite"/>
    </source>
</evidence>
<sequence length="318" mass="34564">MKTIALIAAVMVTVGLGAASGSESFFEDDFFDEGSGDSFFSEGSSIDISFDDDNFFSEDGDDSETPENGDDSDSESDVGVCVIGVDSPCNSDEYDGSEDSEDSETPEDGDESGESDEGDESDGSEDDGTVVEERTVTPAPEPSHVGEDYLSYPNPRDHYKHDQDIHREGSIKVCKILLNQNGEVITGETVDTTFSVETSIPYNDAETITFDTPINQVADLVGTSEELREGDGYLDAECAEFHDLRLNQTYSYSQETISGPDADKVETLGYIEKWENRNTPVSNVEDFNSSEDSDGTIRLEPGYNGRHAEVIIVNQITG</sequence>
<feature type="region of interest" description="Disordered" evidence="1">
    <location>
        <begin position="32"/>
        <end position="159"/>
    </location>
</feature>
<feature type="compositionally biased region" description="Acidic residues" evidence="1">
    <location>
        <begin position="49"/>
        <end position="76"/>
    </location>
</feature>
<dbReference type="EMBL" id="CP040089">
    <property type="protein sequence ID" value="QGA80420.1"/>
    <property type="molecule type" value="Genomic_DNA"/>
</dbReference>
<dbReference type="AlphaFoldDB" id="A0A5Q0UGT9"/>
<keyword evidence="3" id="KW-1185">Reference proteome</keyword>
<evidence type="ECO:0000313" key="2">
    <source>
        <dbReference type="EMBL" id="QGA80420.1"/>
    </source>
</evidence>
<name>A0A5Q0UGT9_9ARCH</name>
<gene>
    <name evidence="2" type="ORF">LC1Nh_0520</name>
</gene>
<dbReference type="Proteomes" id="UP000377803">
    <property type="component" value="Chromosome"/>
</dbReference>
<feature type="compositionally biased region" description="Acidic residues" evidence="1">
    <location>
        <begin position="92"/>
        <end position="130"/>
    </location>
</feature>
<feature type="compositionally biased region" description="Low complexity" evidence="1">
    <location>
        <begin position="36"/>
        <end position="48"/>
    </location>
</feature>
<proteinExistence type="predicted"/>
<reference evidence="3" key="1">
    <citation type="submission" date="2019-05" db="EMBL/GenBank/DDBJ databases">
        <title>Candidatus Nanohalobium constans, a novel model system to study the DPANN nano-sized archaea: genomic and physiological characterization of a nanoarchaeon co-cultured with its chitinotrophic host.</title>
        <authorList>
            <person name="La Cono V."/>
            <person name="Arcadi E."/>
            <person name="Crisafi F."/>
            <person name="Denaro R."/>
            <person name="La Spada G."/>
            <person name="Messina E."/>
            <person name="Smedile F."/>
            <person name="Toshchakov S.V."/>
            <person name="Shevchenko M.A."/>
            <person name="Golyshin P.N."/>
            <person name="Golyshina O.V."/>
            <person name="Ferrer M."/>
            <person name="Rohde M."/>
            <person name="Mushegian A."/>
            <person name="Sorokin D.Y."/>
            <person name="Giuliano L."/>
            <person name="Yakimov M.M."/>
        </authorList>
    </citation>
    <scope>NUCLEOTIDE SEQUENCE [LARGE SCALE GENOMIC DNA]</scope>
    <source>
        <strain evidence="3">LC1Nh</strain>
    </source>
</reference>
<accession>A0A5Q0UGT9</accession>
<dbReference type="OrthoDB" id="170617at2157"/>